<dbReference type="GO" id="GO:0005886">
    <property type="term" value="C:plasma membrane"/>
    <property type="evidence" value="ECO:0007669"/>
    <property type="project" value="UniProtKB-SubCell"/>
</dbReference>
<feature type="transmembrane region" description="Helical" evidence="8">
    <location>
        <begin position="420"/>
        <end position="439"/>
    </location>
</feature>
<keyword evidence="11" id="KW-1185">Reference proteome</keyword>
<feature type="transmembrane region" description="Helical" evidence="8">
    <location>
        <begin position="67"/>
        <end position="85"/>
    </location>
</feature>
<name>A0A919PXD3_9ACTN</name>
<dbReference type="InterPro" id="IPR036259">
    <property type="entry name" value="MFS_trans_sf"/>
</dbReference>
<dbReference type="Proteomes" id="UP000660611">
    <property type="component" value="Unassembled WGS sequence"/>
</dbReference>
<feature type="transmembrane region" description="Helical" evidence="8">
    <location>
        <begin position="326"/>
        <end position="347"/>
    </location>
</feature>
<dbReference type="Gene3D" id="1.20.1720.10">
    <property type="entry name" value="Multidrug resistance protein D"/>
    <property type="match status" value="1"/>
</dbReference>
<keyword evidence="6 8" id="KW-0472">Membrane</keyword>
<dbReference type="SUPFAM" id="SSF103473">
    <property type="entry name" value="MFS general substrate transporter"/>
    <property type="match status" value="1"/>
</dbReference>
<evidence type="ECO:0000256" key="2">
    <source>
        <dbReference type="ARBA" id="ARBA00022448"/>
    </source>
</evidence>
<evidence type="ECO:0000256" key="4">
    <source>
        <dbReference type="ARBA" id="ARBA00022692"/>
    </source>
</evidence>
<keyword evidence="2" id="KW-0813">Transport</keyword>
<feature type="transmembrane region" description="Helical" evidence="8">
    <location>
        <begin position="354"/>
        <end position="375"/>
    </location>
</feature>
<accession>A0A919PXD3</accession>
<organism evidence="10 11">
    <name type="scientific">Dactylosporangium siamense</name>
    <dbReference type="NCBI Taxonomy" id="685454"/>
    <lineage>
        <taxon>Bacteria</taxon>
        <taxon>Bacillati</taxon>
        <taxon>Actinomycetota</taxon>
        <taxon>Actinomycetes</taxon>
        <taxon>Micromonosporales</taxon>
        <taxon>Micromonosporaceae</taxon>
        <taxon>Dactylosporangium</taxon>
    </lineage>
</organism>
<evidence type="ECO:0000256" key="5">
    <source>
        <dbReference type="ARBA" id="ARBA00022989"/>
    </source>
</evidence>
<dbReference type="InterPro" id="IPR011701">
    <property type="entry name" value="MFS"/>
</dbReference>
<reference evidence="10" key="1">
    <citation type="submission" date="2021-01" db="EMBL/GenBank/DDBJ databases">
        <title>Whole genome shotgun sequence of Dactylosporangium siamense NBRC 106093.</title>
        <authorList>
            <person name="Komaki H."/>
            <person name="Tamura T."/>
        </authorList>
    </citation>
    <scope>NUCLEOTIDE SEQUENCE</scope>
    <source>
        <strain evidence="10">NBRC 106093</strain>
    </source>
</reference>
<feature type="transmembrane region" description="Helical" evidence="8">
    <location>
        <begin position="291"/>
        <end position="314"/>
    </location>
</feature>
<evidence type="ECO:0000256" key="1">
    <source>
        <dbReference type="ARBA" id="ARBA00004651"/>
    </source>
</evidence>
<dbReference type="PROSITE" id="PS50850">
    <property type="entry name" value="MFS"/>
    <property type="match status" value="1"/>
</dbReference>
<feature type="transmembrane region" description="Helical" evidence="8">
    <location>
        <begin position="252"/>
        <end position="271"/>
    </location>
</feature>
<evidence type="ECO:0000256" key="8">
    <source>
        <dbReference type="SAM" id="Phobius"/>
    </source>
</evidence>
<dbReference type="Gene3D" id="1.20.1250.20">
    <property type="entry name" value="MFS general substrate transporter like domains"/>
    <property type="match status" value="1"/>
</dbReference>
<evidence type="ECO:0000256" key="3">
    <source>
        <dbReference type="ARBA" id="ARBA00022475"/>
    </source>
</evidence>
<protein>
    <submittedName>
        <fullName evidence="10">MFS transporter</fullName>
    </submittedName>
</protein>
<dbReference type="AlphaFoldDB" id="A0A919PXD3"/>
<gene>
    <name evidence="10" type="ORF">Dsi01nite_082940</name>
</gene>
<feature type="transmembrane region" description="Helical" evidence="8">
    <location>
        <begin position="159"/>
        <end position="178"/>
    </location>
</feature>
<dbReference type="CDD" id="cd17503">
    <property type="entry name" value="MFS_LmrB_MDR_like"/>
    <property type="match status" value="1"/>
</dbReference>
<feature type="transmembrane region" description="Helical" evidence="8">
    <location>
        <begin position="123"/>
        <end position="147"/>
    </location>
</feature>
<dbReference type="PANTHER" id="PTHR23501">
    <property type="entry name" value="MAJOR FACILITATOR SUPERFAMILY"/>
    <property type="match status" value="1"/>
</dbReference>
<feature type="region of interest" description="Disordered" evidence="7">
    <location>
        <begin position="1"/>
        <end position="22"/>
    </location>
</feature>
<dbReference type="Pfam" id="PF07690">
    <property type="entry name" value="MFS_1"/>
    <property type="match status" value="1"/>
</dbReference>
<evidence type="ECO:0000256" key="6">
    <source>
        <dbReference type="ARBA" id="ARBA00023136"/>
    </source>
</evidence>
<keyword evidence="3" id="KW-1003">Cell membrane</keyword>
<proteinExistence type="predicted"/>
<comment type="subcellular location">
    <subcellularLocation>
        <location evidence="1">Cell membrane</location>
        <topology evidence="1">Multi-pass membrane protein</topology>
    </subcellularLocation>
</comment>
<dbReference type="RefSeq" id="WP_203851906.1">
    <property type="nucleotide sequence ID" value="NZ_BAAAVW010000027.1"/>
</dbReference>
<feature type="transmembrane region" description="Helical" evidence="8">
    <location>
        <begin position="97"/>
        <end position="117"/>
    </location>
</feature>
<feature type="transmembrane region" description="Helical" evidence="8">
    <location>
        <begin position="222"/>
        <end position="240"/>
    </location>
</feature>
<feature type="transmembrane region" description="Helical" evidence="8">
    <location>
        <begin position="387"/>
        <end position="408"/>
    </location>
</feature>
<feature type="transmembrane region" description="Helical" evidence="8">
    <location>
        <begin position="459"/>
        <end position="484"/>
    </location>
</feature>
<keyword evidence="5 8" id="KW-1133">Transmembrane helix</keyword>
<keyword evidence="4 8" id="KW-0812">Transmembrane</keyword>
<comment type="caution">
    <text evidence="10">The sequence shown here is derived from an EMBL/GenBank/DDBJ whole genome shotgun (WGS) entry which is preliminary data.</text>
</comment>
<evidence type="ECO:0000313" key="11">
    <source>
        <dbReference type="Proteomes" id="UP000660611"/>
    </source>
</evidence>
<dbReference type="NCBIfam" id="TIGR00711">
    <property type="entry name" value="efflux_EmrB"/>
    <property type="match status" value="1"/>
</dbReference>
<dbReference type="InterPro" id="IPR020846">
    <property type="entry name" value="MFS_dom"/>
</dbReference>
<dbReference type="PANTHER" id="PTHR23501:SF1">
    <property type="entry name" value="TRANSPORT PROTEIN HSRA-RELATED"/>
    <property type="match status" value="1"/>
</dbReference>
<dbReference type="GO" id="GO:0022857">
    <property type="term" value="F:transmembrane transporter activity"/>
    <property type="evidence" value="ECO:0007669"/>
    <property type="project" value="InterPro"/>
</dbReference>
<feature type="domain" description="Major facilitator superfamily (MFS) profile" evidence="9">
    <location>
        <begin position="32"/>
        <end position="489"/>
    </location>
</feature>
<dbReference type="EMBL" id="BONQ01000129">
    <property type="protein sequence ID" value="GIG50253.1"/>
    <property type="molecule type" value="Genomic_DNA"/>
</dbReference>
<dbReference type="InterPro" id="IPR004638">
    <property type="entry name" value="EmrB-like"/>
</dbReference>
<evidence type="ECO:0000256" key="7">
    <source>
        <dbReference type="SAM" id="MobiDB-lite"/>
    </source>
</evidence>
<feature type="transmembrane region" description="Helical" evidence="8">
    <location>
        <begin position="184"/>
        <end position="201"/>
    </location>
</feature>
<evidence type="ECO:0000259" key="9">
    <source>
        <dbReference type="PROSITE" id="PS50850"/>
    </source>
</evidence>
<evidence type="ECO:0000313" key="10">
    <source>
        <dbReference type="EMBL" id="GIG50253.1"/>
    </source>
</evidence>
<feature type="transmembrane region" description="Helical" evidence="8">
    <location>
        <begin position="29"/>
        <end position="47"/>
    </location>
</feature>
<sequence length="503" mass="52079">MTVPAPPDASVPDGAATTSDDDTRISPGLLKLAGVIMLGAIMVQLDSTMVNVAIDTLSKRFEVTVSTIQWVSTGYLLAMAIVIPLTGWASDRFGARAVWTFSLVAFLGGSVLCGVAWSAESLIAFRVLQGFGGGMILPLAQAILAAAAGPKRLGRMMSAIGVPAMLGPVLGPVLGGVLVDHLSWRWIFYVNVPICLAALALSWRLMPSGTSAESERKGLDKLGLLLLSPGCAALVYGLSKAGQHGSFTAPEVLIPLVGGVVLLAAFALHALRTTVEPIIDLRLLKSRNFSASSNVLFVFSMALFGAIFLLSLLYQQVHGDSAVKTGLLLAPQGVGLAVALLLAGPLTDKIGPRWIAVVGLLLAIAGTIPFCLAKGEINQWLLGGSLVVRGAGLGAVIVPCMAAAYAGVAQHAFNRASSALRIFQQLGGSFGVAVVAVVLQRQVTDTTDAAGGRPNLDQIAGAFGNTFWWTVALTVVAVIPALLLPRTLRDDAAEPAPQPAAMG</sequence>